<accession>A0AAN7A1A3</accession>
<feature type="region of interest" description="Disordered" evidence="1">
    <location>
        <begin position="173"/>
        <end position="271"/>
    </location>
</feature>
<feature type="compositionally biased region" description="Low complexity" evidence="1">
    <location>
        <begin position="173"/>
        <end position="196"/>
    </location>
</feature>
<sequence>MPPPRRRGSRRHIQNSRRPPSSVSRTDLAGLIMWLPQRDGLRKHSELPEGCYGHPVVVLSPQASATDDVVILILTSFCKTNIIDKYPNNPKRRLTYLPIHPTDPHPDTAAQLHLKNHAELELNSYVNTGEKHTIPFGILRPYDRHDTNNTLYALTSDSYQQLINHARFVPPVCLPTTSVPTTTTTTTVTTPRPVLPDASENRRPQPQPLRYDDSPVPASLSYGTPTAQQQQQQHRHISPSLPPDTLPSYYSPAPRQNNNNGDNAWWDGPQAAAAPPTAAARTILVTVVALGASLLGLWSAWAWFRGGGRPGRGEGGGVRRAPWLSLA</sequence>
<reference evidence="3" key="1">
    <citation type="journal article" date="2023" name="Mol. Phylogenet. Evol.">
        <title>Genome-scale phylogeny and comparative genomics of the fungal order Sordariales.</title>
        <authorList>
            <person name="Hensen N."/>
            <person name="Bonometti L."/>
            <person name="Westerberg I."/>
            <person name="Brannstrom I.O."/>
            <person name="Guillou S."/>
            <person name="Cros-Aarteil S."/>
            <person name="Calhoun S."/>
            <person name="Haridas S."/>
            <person name="Kuo A."/>
            <person name="Mondo S."/>
            <person name="Pangilinan J."/>
            <person name="Riley R."/>
            <person name="LaButti K."/>
            <person name="Andreopoulos B."/>
            <person name="Lipzen A."/>
            <person name="Chen C."/>
            <person name="Yan M."/>
            <person name="Daum C."/>
            <person name="Ng V."/>
            <person name="Clum A."/>
            <person name="Steindorff A."/>
            <person name="Ohm R.A."/>
            <person name="Martin F."/>
            <person name="Silar P."/>
            <person name="Natvig D.O."/>
            <person name="Lalanne C."/>
            <person name="Gautier V."/>
            <person name="Ament-Velasquez S.L."/>
            <person name="Kruys A."/>
            <person name="Hutchinson M.I."/>
            <person name="Powell A.J."/>
            <person name="Barry K."/>
            <person name="Miller A.N."/>
            <person name="Grigoriev I.V."/>
            <person name="Debuchy R."/>
            <person name="Gladieux P."/>
            <person name="Hiltunen Thoren M."/>
            <person name="Johannesson H."/>
        </authorList>
    </citation>
    <scope>NUCLEOTIDE SEQUENCE</scope>
    <source>
        <strain evidence="3">CBS 538.74</strain>
    </source>
</reference>
<keyword evidence="4" id="KW-1185">Reference proteome</keyword>
<keyword evidence="2" id="KW-0812">Transmembrane</keyword>
<keyword evidence="2" id="KW-1133">Transmembrane helix</keyword>
<gene>
    <name evidence="3" type="ORF">C8A00DRAFT_28687</name>
</gene>
<evidence type="ECO:0000313" key="3">
    <source>
        <dbReference type="EMBL" id="KAK4158407.1"/>
    </source>
</evidence>
<name>A0AAN7A1A3_9PEZI</name>
<evidence type="ECO:0000256" key="1">
    <source>
        <dbReference type="SAM" id="MobiDB-lite"/>
    </source>
</evidence>
<protein>
    <submittedName>
        <fullName evidence="3">Uncharacterized protein</fullName>
    </submittedName>
</protein>
<dbReference type="PANTHER" id="PTHR37048">
    <property type="entry name" value="QUESTIONABLE PROTEIN"/>
    <property type="match status" value="1"/>
</dbReference>
<feature type="compositionally biased region" description="Low complexity" evidence="1">
    <location>
        <begin position="257"/>
        <end position="271"/>
    </location>
</feature>
<reference evidence="3" key="2">
    <citation type="submission" date="2023-05" db="EMBL/GenBank/DDBJ databases">
        <authorList>
            <consortium name="Lawrence Berkeley National Laboratory"/>
            <person name="Steindorff A."/>
            <person name="Hensen N."/>
            <person name="Bonometti L."/>
            <person name="Westerberg I."/>
            <person name="Brannstrom I.O."/>
            <person name="Guillou S."/>
            <person name="Cros-Aarteil S."/>
            <person name="Calhoun S."/>
            <person name="Haridas S."/>
            <person name="Kuo A."/>
            <person name="Mondo S."/>
            <person name="Pangilinan J."/>
            <person name="Riley R."/>
            <person name="Labutti K."/>
            <person name="Andreopoulos B."/>
            <person name="Lipzen A."/>
            <person name="Chen C."/>
            <person name="Yanf M."/>
            <person name="Daum C."/>
            <person name="Ng V."/>
            <person name="Clum A."/>
            <person name="Ohm R."/>
            <person name="Martin F."/>
            <person name="Silar P."/>
            <person name="Natvig D."/>
            <person name="Lalanne C."/>
            <person name="Gautier V."/>
            <person name="Ament-Velasquez S.L."/>
            <person name="Kruys A."/>
            <person name="Hutchinson M.I."/>
            <person name="Powell A.J."/>
            <person name="Barry K."/>
            <person name="Miller A.N."/>
            <person name="Grigoriev I.V."/>
            <person name="Debuchy R."/>
            <person name="Gladieux P."/>
            <person name="Thoren M.H."/>
            <person name="Johannesson H."/>
        </authorList>
    </citation>
    <scope>NUCLEOTIDE SEQUENCE</scope>
    <source>
        <strain evidence="3">CBS 538.74</strain>
    </source>
</reference>
<feature type="transmembrane region" description="Helical" evidence="2">
    <location>
        <begin position="283"/>
        <end position="304"/>
    </location>
</feature>
<evidence type="ECO:0000313" key="4">
    <source>
        <dbReference type="Proteomes" id="UP001302745"/>
    </source>
</evidence>
<proteinExistence type="predicted"/>
<comment type="caution">
    <text evidence="3">The sequence shown here is derived from an EMBL/GenBank/DDBJ whole genome shotgun (WGS) entry which is preliminary data.</text>
</comment>
<organism evidence="3 4">
    <name type="scientific">Chaetomidium leptoderma</name>
    <dbReference type="NCBI Taxonomy" id="669021"/>
    <lineage>
        <taxon>Eukaryota</taxon>
        <taxon>Fungi</taxon>
        <taxon>Dikarya</taxon>
        <taxon>Ascomycota</taxon>
        <taxon>Pezizomycotina</taxon>
        <taxon>Sordariomycetes</taxon>
        <taxon>Sordariomycetidae</taxon>
        <taxon>Sordariales</taxon>
        <taxon>Chaetomiaceae</taxon>
        <taxon>Chaetomidium</taxon>
    </lineage>
</organism>
<feature type="region of interest" description="Disordered" evidence="1">
    <location>
        <begin position="1"/>
        <end position="24"/>
    </location>
</feature>
<feature type="compositionally biased region" description="Basic residues" evidence="1">
    <location>
        <begin position="1"/>
        <end position="15"/>
    </location>
</feature>
<dbReference type="AlphaFoldDB" id="A0AAN7A1A3"/>
<dbReference type="Proteomes" id="UP001302745">
    <property type="component" value="Unassembled WGS sequence"/>
</dbReference>
<evidence type="ECO:0000256" key="2">
    <source>
        <dbReference type="SAM" id="Phobius"/>
    </source>
</evidence>
<dbReference type="PANTHER" id="PTHR37048:SF2">
    <property type="entry name" value="QUESTIONABLE PROTEIN"/>
    <property type="match status" value="1"/>
</dbReference>
<dbReference type="EMBL" id="MU856839">
    <property type="protein sequence ID" value="KAK4158407.1"/>
    <property type="molecule type" value="Genomic_DNA"/>
</dbReference>
<keyword evidence="2" id="KW-0472">Membrane</keyword>